<evidence type="ECO:0000313" key="2">
    <source>
        <dbReference type="Proteomes" id="UP000654913"/>
    </source>
</evidence>
<proteinExistence type="predicted"/>
<name>A0A7R7XPB9_9EURO</name>
<reference evidence="1" key="2">
    <citation type="submission" date="2021-02" db="EMBL/GenBank/DDBJ databases">
        <title>Aspergillus puulaauensis MK2 genome sequence.</title>
        <authorList>
            <person name="Futagami T."/>
            <person name="Mori K."/>
            <person name="Kadooka C."/>
            <person name="Tanaka T."/>
        </authorList>
    </citation>
    <scope>NUCLEOTIDE SEQUENCE</scope>
    <source>
        <strain evidence="1">MK2</strain>
    </source>
</reference>
<dbReference type="Proteomes" id="UP000654913">
    <property type="component" value="Chromosome 4"/>
</dbReference>
<protein>
    <submittedName>
        <fullName evidence="1">Uncharacterized protein</fullName>
    </submittedName>
</protein>
<dbReference type="KEGG" id="apuu:APUU_41378A"/>
<dbReference type="EMBL" id="AP024446">
    <property type="protein sequence ID" value="BCS24934.1"/>
    <property type="molecule type" value="Genomic_DNA"/>
</dbReference>
<accession>A0A7R7XPB9</accession>
<reference evidence="1" key="1">
    <citation type="submission" date="2021-01" db="EMBL/GenBank/DDBJ databases">
        <authorList>
            <consortium name="Aspergillus puulaauensis MK2 genome sequencing consortium"/>
            <person name="Kazuki M."/>
            <person name="Futagami T."/>
        </authorList>
    </citation>
    <scope>NUCLEOTIDE SEQUENCE</scope>
    <source>
        <strain evidence="1">MK2</strain>
    </source>
</reference>
<gene>
    <name evidence="1" type="ORF">APUU_41378A</name>
</gene>
<dbReference type="AlphaFoldDB" id="A0A7R7XPB9"/>
<keyword evidence="2" id="KW-1185">Reference proteome</keyword>
<evidence type="ECO:0000313" key="1">
    <source>
        <dbReference type="EMBL" id="BCS24934.1"/>
    </source>
</evidence>
<organism evidence="1 2">
    <name type="scientific">Aspergillus puulaauensis</name>
    <dbReference type="NCBI Taxonomy" id="1220207"/>
    <lineage>
        <taxon>Eukaryota</taxon>
        <taxon>Fungi</taxon>
        <taxon>Dikarya</taxon>
        <taxon>Ascomycota</taxon>
        <taxon>Pezizomycotina</taxon>
        <taxon>Eurotiomycetes</taxon>
        <taxon>Eurotiomycetidae</taxon>
        <taxon>Eurotiales</taxon>
        <taxon>Aspergillaceae</taxon>
        <taxon>Aspergillus</taxon>
    </lineage>
</organism>
<dbReference type="GeneID" id="64974939"/>
<sequence length="100" mass="11086">MVFDVILTATNSKLSSLNPARNWRLQDSNGDRLLFGDADKIAIERGGSLRPRGSAGSFCAVLHAKSRYFQVSMKEWRDKKEILKSVKRTAVGDAAEEDAD</sequence>
<dbReference type="RefSeq" id="XP_041557128.1">
    <property type="nucleotide sequence ID" value="XM_041704554.1"/>
</dbReference>